<accession>A0A843W1J8</accession>
<name>A0A843W1J8_COLES</name>
<feature type="non-terminal residue" evidence="1">
    <location>
        <position position="1"/>
    </location>
</feature>
<sequence>TQPRYGAALNYKKGEKPPALPHLKGVGLDVQLYTRVRVSRKTTQTSMIQKYRDKPRALTCLAHTKSGAPN</sequence>
<organism evidence="1 2">
    <name type="scientific">Colocasia esculenta</name>
    <name type="common">Wild taro</name>
    <name type="synonym">Arum esculentum</name>
    <dbReference type="NCBI Taxonomy" id="4460"/>
    <lineage>
        <taxon>Eukaryota</taxon>
        <taxon>Viridiplantae</taxon>
        <taxon>Streptophyta</taxon>
        <taxon>Embryophyta</taxon>
        <taxon>Tracheophyta</taxon>
        <taxon>Spermatophyta</taxon>
        <taxon>Magnoliopsida</taxon>
        <taxon>Liliopsida</taxon>
        <taxon>Araceae</taxon>
        <taxon>Aroideae</taxon>
        <taxon>Colocasieae</taxon>
        <taxon>Colocasia</taxon>
    </lineage>
</organism>
<proteinExistence type="predicted"/>
<evidence type="ECO:0000313" key="2">
    <source>
        <dbReference type="Proteomes" id="UP000652761"/>
    </source>
</evidence>
<dbReference type="AlphaFoldDB" id="A0A843W1J8"/>
<keyword evidence="2" id="KW-1185">Reference proteome</keyword>
<evidence type="ECO:0000313" key="1">
    <source>
        <dbReference type="EMBL" id="MQM01926.1"/>
    </source>
</evidence>
<reference evidence="1" key="1">
    <citation type="submission" date="2017-07" db="EMBL/GenBank/DDBJ databases">
        <title>Taro Niue Genome Assembly and Annotation.</title>
        <authorList>
            <person name="Atibalentja N."/>
            <person name="Keating K."/>
            <person name="Fields C.J."/>
        </authorList>
    </citation>
    <scope>NUCLEOTIDE SEQUENCE</scope>
    <source>
        <strain evidence="1">Niue_2</strain>
        <tissue evidence="1">Leaf</tissue>
    </source>
</reference>
<protein>
    <submittedName>
        <fullName evidence="1">Uncharacterized protein</fullName>
    </submittedName>
</protein>
<dbReference type="EMBL" id="NMUH01002759">
    <property type="protein sequence ID" value="MQM01926.1"/>
    <property type="molecule type" value="Genomic_DNA"/>
</dbReference>
<gene>
    <name evidence="1" type="ORF">Taro_034685</name>
</gene>
<comment type="caution">
    <text evidence="1">The sequence shown here is derived from an EMBL/GenBank/DDBJ whole genome shotgun (WGS) entry which is preliminary data.</text>
</comment>
<dbReference type="Proteomes" id="UP000652761">
    <property type="component" value="Unassembled WGS sequence"/>
</dbReference>